<sequence length="100" mass="11492">MTKSITTFLDEYGRVTTWPSKRRRAHQLAVLDHLVNLFENGRSYTEQDVNALLQEHSTLEDYVLLRRELVEGDYLTRTPDGRAYWRASGRPGAPRDAQGG</sequence>
<evidence type="ECO:0000313" key="4">
    <source>
        <dbReference type="Proteomes" id="UP000008635"/>
    </source>
</evidence>
<dbReference type="STRING" id="709986.Deima_1522"/>
<dbReference type="eggNOG" id="COG3860">
    <property type="taxonomic scope" value="Bacteria"/>
</dbReference>
<proteinExistence type="predicted"/>
<name>E8U7Y2_DEIML</name>
<dbReference type="AlphaFoldDB" id="E8U7Y2"/>
<protein>
    <recommendedName>
        <fullName evidence="2">DUF2087 domain-containing protein</fullName>
    </recommendedName>
</protein>
<dbReference type="Pfam" id="PF09860">
    <property type="entry name" value="DUF2087"/>
    <property type="match status" value="1"/>
</dbReference>
<dbReference type="RefSeq" id="WP_013556676.1">
    <property type="nucleotide sequence ID" value="NC_014958.1"/>
</dbReference>
<keyword evidence="4" id="KW-1185">Reference proteome</keyword>
<organism evidence="3 4">
    <name type="scientific">Deinococcus maricopensis (strain DSM 21211 / LMG 22137 / NRRL B-23946 / LB-34)</name>
    <dbReference type="NCBI Taxonomy" id="709986"/>
    <lineage>
        <taxon>Bacteria</taxon>
        <taxon>Thermotogati</taxon>
        <taxon>Deinococcota</taxon>
        <taxon>Deinococci</taxon>
        <taxon>Deinococcales</taxon>
        <taxon>Deinococcaceae</taxon>
        <taxon>Deinococcus</taxon>
    </lineage>
</organism>
<dbReference type="Proteomes" id="UP000008635">
    <property type="component" value="Chromosome"/>
</dbReference>
<dbReference type="EMBL" id="CP002454">
    <property type="protein sequence ID" value="ADV67171.1"/>
    <property type="molecule type" value="Genomic_DNA"/>
</dbReference>
<reference evidence="4" key="2">
    <citation type="submission" date="2011-01" db="EMBL/GenBank/DDBJ databases">
        <title>The complete genome of Deinococcus maricopensis DSM 21211.</title>
        <authorList>
            <consortium name="US DOE Joint Genome Institute (JGI-PGF)"/>
            <person name="Lucas S."/>
            <person name="Copeland A."/>
            <person name="Lapidus A."/>
            <person name="Goodwin L."/>
            <person name="Pitluck S."/>
            <person name="Kyrpides N."/>
            <person name="Mavromatis K."/>
            <person name="Pagani I."/>
            <person name="Ivanova N."/>
            <person name="Ovchinnikova G."/>
            <person name="Zeytun A."/>
            <person name="Detter J.C."/>
            <person name="Han C."/>
            <person name="Land M."/>
            <person name="Hauser L."/>
            <person name="Markowitz V."/>
            <person name="Cheng J.-F."/>
            <person name="Hugenholtz P."/>
            <person name="Woyke T."/>
            <person name="Wu D."/>
            <person name="Pukall R."/>
            <person name="Gehrich-Schroeter G."/>
            <person name="Brambilla E."/>
            <person name="Klenk H.-P."/>
            <person name="Eisen J.A."/>
        </authorList>
    </citation>
    <scope>NUCLEOTIDE SEQUENCE [LARGE SCALE GENOMIC DNA]</scope>
    <source>
        <strain evidence="4">DSM 21211 / LMG 22137 / NRRL B-23946 / LB-34</strain>
    </source>
</reference>
<accession>E8U7Y2</accession>
<reference evidence="3 4" key="1">
    <citation type="journal article" date="2011" name="Stand. Genomic Sci.">
        <title>Complete genome sequence of Deinococcus maricopensis type strain (LB-34).</title>
        <authorList>
            <person name="Pukall R."/>
            <person name="Zeytun A."/>
            <person name="Lucas S."/>
            <person name="Lapidus A."/>
            <person name="Hammon N."/>
            <person name="Deshpande S."/>
            <person name="Nolan M."/>
            <person name="Cheng J.F."/>
            <person name="Pitluck S."/>
            <person name="Liolios K."/>
            <person name="Pagani I."/>
            <person name="Mikhailova N."/>
            <person name="Ivanova N."/>
            <person name="Mavromatis K."/>
            <person name="Pati A."/>
            <person name="Tapia R."/>
            <person name="Han C."/>
            <person name="Goodwin L."/>
            <person name="Chen A."/>
            <person name="Palaniappan K."/>
            <person name="Land M."/>
            <person name="Hauser L."/>
            <person name="Chang Y.J."/>
            <person name="Jeffries C.D."/>
            <person name="Brambilla E.M."/>
            <person name="Rohde M."/>
            <person name="Goker M."/>
            <person name="Detter J.C."/>
            <person name="Woyke T."/>
            <person name="Bristow J."/>
            <person name="Eisen J.A."/>
            <person name="Markowitz V."/>
            <person name="Hugenholtz P."/>
            <person name="Kyrpides N.C."/>
            <person name="Klenk H.P."/>
        </authorList>
    </citation>
    <scope>NUCLEOTIDE SEQUENCE [LARGE SCALE GENOMIC DNA]</scope>
    <source>
        <strain evidence="4">DSM 21211 / LMG 22137 / NRRL B-23946 / LB-34</strain>
    </source>
</reference>
<dbReference type="HOGENOM" id="CLU_2301201_0_0_0"/>
<dbReference type="InterPro" id="IPR018656">
    <property type="entry name" value="DUF2087"/>
</dbReference>
<evidence type="ECO:0000313" key="3">
    <source>
        <dbReference type="EMBL" id="ADV67171.1"/>
    </source>
</evidence>
<feature type="domain" description="DUF2087" evidence="2">
    <location>
        <begin position="14"/>
        <end position="86"/>
    </location>
</feature>
<dbReference type="KEGG" id="dmr:Deima_1522"/>
<evidence type="ECO:0000259" key="2">
    <source>
        <dbReference type="Pfam" id="PF09860"/>
    </source>
</evidence>
<evidence type="ECO:0000256" key="1">
    <source>
        <dbReference type="SAM" id="MobiDB-lite"/>
    </source>
</evidence>
<feature type="region of interest" description="Disordered" evidence="1">
    <location>
        <begin position="81"/>
        <end position="100"/>
    </location>
</feature>
<gene>
    <name evidence="3" type="ordered locus">Deima_1522</name>
</gene>
<dbReference type="OrthoDB" id="529288at2"/>